<accession>A0A1Z5HQH8</accession>
<dbReference type="AlphaFoldDB" id="A0A1Z5HQH8"/>
<dbReference type="Proteomes" id="UP000197032">
    <property type="component" value="Unassembled WGS sequence"/>
</dbReference>
<name>A0A1Z5HQH8_9FIRM</name>
<sequence>MNYLKIHGILTISIILLLFFANGQATWCIYHNMFMYFG</sequence>
<proteinExistence type="predicted"/>
<evidence type="ECO:0000313" key="2">
    <source>
        <dbReference type="Proteomes" id="UP000197032"/>
    </source>
</evidence>
<evidence type="ECO:0000313" key="1">
    <source>
        <dbReference type="EMBL" id="GAW91565.1"/>
    </source>
</evidence>
<keyword evidence="2" id="KW-1185">Reference proteome</keyword>
<reference evidence="2" key="1">
    <citation type="journal article" date="2017" name="Appl. Environ. Microbiol.">
        <title>Genomic analysis of Calderihabitans maritimus KKC1, a thermophilic hydrogenogenic carboxydotrophic bacterium isolated from marine sediment.</title>
        <authorList>
            <person name="Omae K."/>
            <person name="Yoneda Y."/>
            <person name="Fukuyama Y."/>
            <person name="Yoshida T."/>
            <person name="Sako Y."/>
        </authorList>
    </citation>
    <scope>NUCLEOTIDE SEQUENCE [LARGE SCALE GENOMIC DNA]</scope>
    <source>
        <strain evidence="2">KKC1</strain>
    </source>
</reference>
<protein>
    <submittedName>
        <fullName evidence="1">Uncharacterized protein</fullName>
    </submittedName>
</protein>
<comment type="caution">
    <text evidence="1">The sequence shown here is derived from an EMBL/GenBank/DDBJ whole genome shotgun (WGS) entry which is preliminary data.</text>
</comment>
<dbReference type="EMBL" id="BDGJ01000020">
    <property type="protein sequence ID" value="GAW91565.1"/>
    <property type="molecule type" value="Genomic_DNA"/>
</dbReference>
<gene>
    <name evidence="1" type="ORF">KKC1_07260</name>
</gene>
<organism evidence="1 2">
    <name type="scientific">Calderihabitans maritimus</name>
    <dbReference type="NCBI Taxonomy" id="1246530"/>
    <lineage>
        <taxon>Bacteria</taxon>
        <taxon>Bacillati</taxon>
        <taxon>Bacillota</taxon>
        <taxon>Clostridia</taxon>
        <taxon>Neomoorellales</taxon>
        <taxon>Calderihabitantaceae</taxon>
        <taxon>Calderihabitans</taxon>
    </lineage>
</organism>